<protein>
    <submittedName>
        <fullName evidence="3">DUF547 domain-containing protein</fullName>
    </submittedName>
</protein>
<dbReference type="RefSeq" id="WP_304994521.1">
    <property type="nucleotide sequence ID" value="NZ_CP101717.1"/>
</dbReference>
<keyword evidence="1" id="KW-0732">Signal</keyword>
<feature type="domain" description="DUF547" evidence="2">
    <location>
        <begin position="77"/>
        <end position="194"/>
    </location>
</feature>
<dbReference type="InterPro" id="IPR006869">
    <property type="entry name" value="DUF547"/>
</dbReference>
<feature type="signal peptide" evidence="1">
    <location>
        <begin position="1"/>
        <end position="24"/>
    </location>
</feature>
<reference evidence="3" key="1">
    <citation type="submission" date="2022-07" db="EMBL/GenBank/DDBJ databases">
        <title>Complete genome sequence of Salinispirillum sp. LH10-3-1 capable of multiple carbohydrate inversion isolated from a soda lake.</title>
        <authorList>
            <person name="Liu J."/>
            <person name="Zhai Y."/>
            <person name="Zhang H."/>
            <person name="Yang H."/>
            <person name="Qu J."/>
            <person name="Li J."/>
        </authorList>
    </citation>
    <scope>NUCLEOTIDE SEQUENCE</scope>
    <source>
        <strain evidence="3">LH 10-3-1</strain>
    </source>
</reference>
<organism evidence="3">
    <name type="scientific">Salinispirillum sp. LH 10-3-1</name>
    <dbReference type="NCBI Taxonomy" id="2952525"/>
    <lineage>
        <taxon>Bacteria</taxon>
        <taxon>Pseudomonadati</taxon>
        <taxon>Pseudomonadota</taxon>
        <taxon>Gammaproteobacteria</taxon>
        <taxon>Oceanospirillales</taxon>
        <taxon>Saccharospirillaceae</taxon>
        <taxon>Salinispirillum</taxon>
    </lineage>
</organism>
<evidence type="ECO:0000256" key="1">
    <source>
        <dbReference type="SAM" id="SignalP"/>
    </source>
</evidence>
<dbReference type="Pfam" id="PF04784">
    <property type="entry name" value="DUF547"/>
    <property type="match status" value="1"/>
</dbReference>
<dbReference type="AlphaFoldDB" id="A0AB38YCZ8"/>
<feature type="chain" id="PRO_5044233749" evidence="1">
    <location>
        <begin position="25"/>
        <end position="282"/>
    </location>
</feature>
<evidence type="ECO:0000259" key="2">
    <source>
        <dbReference type="Pfam" id="PF04784"/>
    </source>
</evidence>
<gene>
    <name evidence="3" type="ORF">NFC81_10935</name>
</gene>
<sequence>MKGRIFALFAGAVLSLFLPLSALAFDHSPWTALLQKHVVPFNENRATAVDYAGFANDRAELTRYLSSLSAVTEAEFDEWSGDEQLAFLINVYNAWTVELILTRYPDLDSIRELGSFLRSPWKQRFIPLFGAERTLDEVEHDMIRGESRDYAGYDEPRIHFAVNCASIGCPALLTEAFTGADLEDQLDRATRWFLNDKTRNRWADGSLEVSSIFRWYRSDFEAGWGGAESLGAFLALYADELGVPTDQRAALTNDNIRIRFLDYDWALNDVKGNSIANMPRED</sequence>
<dbReference type="EMBL" id="CP101717">
    <property type="protein sequence ID" value="WLD57234.1"/>
    <property type="molecule type" value="Genomic_DNA"/>
</dbReference>
<dbReference type="PANTHER" id="PTHR46361">
    <property type="entry name" value="ELECTRON CARRIER/ PROTEIN DISULFIDE OXIDOREDUCTASE"/>
    <property type="match status" value="1"/>
</dbReference>
<proteinExistence type="predicted"/>
<name>A0AB38YCZ8_9GAMM</name>
<accession>A0AB38YCZ8</accession>
<dbReference type="PANTHER" id="PTHR46361:SF3">
    <property type="entry name" value="ELECTRON CARRIER_ PROTEIN DISULFIDE OXIDOREDUCTASE"/>
    <property type="match status" value="1"/>
</dbReference>
<evidence type="ECO:0000313" key="3">
    <source>
        <dbReference type="EMBL" id="WLD57234.1"/>
    </source>
</evidence>